<dbReference type="InterPro" id="IPR023393">
    <property type="entry name" value="START-like_dom_sf"/>
</dbReference>
<keyword evidence="4" id="KW-1185">Reference proteome</keyword>
<evidence type="ECO:0000256" key="1">
    <source>
        <dbReference type="ARBA" id="ARBA00009744"/>
    </source>
</evidence>
<organism evidence="3 4">
    <name type="scientific">Dendrobium nobile</name>
    <name type="common">Orchid</name>
    <dbReference type="NCBI Taxonomy" id="94219"/>
    <lineage>
        <taxon>Eukaryota</taxon>
        <taxon>Viridiplantae</taxon>
        <taxon>Streptophyta</taxon>
        <taxon>Embryophyta</taxon>
        <taxon>Tracheophyta</taxon>
        <taxon>Spermatophyta</taxon>
        <taxon>Magnoliopsida</taxon>
        <taxon>Liliopsida</taxon>
        <taxon>Asparagales</taxon>
        <taxon>Orchidaceae</taxon>
        <taxon>Epidendroideae</taxon>
        <taxon>Malaxideae</taxon>
        <taxon>Dendrobiinae</taxon>
        <taxon>Dendrobium</taxon>
    </lineage>
</organism>
<comment type="caution">
    <text evidence="3">The sequence shown here is derived from an EMBL/GenBank/DDBJ whole genome shotgun (WGS) entry which is preliminary data.</text>
</comment>
<sequence>MASKIEFQTELEVGIEALWNAITKDKVDLLRKAAPQLLTDAQVIEGDGGLGTLTTIDISAAAPHVPPFKEKIVEFDEANHAVSFQGIEGGFLKLGFTHYNVSFKLDDLADGKILAKTTITYELQKDIDGTQLVEEFSNFAVEYLKTVATYLQKAN</sequence>
<name>A0A8T3C4V1_DENNO</name>
<dbReference type="FunFam" id="3.30.530.20:FF:000007">
    <property type="entry name" value="Major pollen allergen Bet v 1-A"/>
    <property type="match status" value="1"/>
</dbReference>
<dbReference type="EMBL" id="JAGYWB010000003">
    <property type="protein sequence ID" value="KAI0527268.1"/>
    <property type="molecule type" value="Genomic_DNA"/>
</dbReference>
<dbReference type="Gene3D" id="3.30.530.20">
    <property type="match status" value="1"/>
</dbReference>
<dbReference type="InterPro" id="IPR024949">
    <property type="entry name" value="Bet_v_I_allergen"/>
</dbReference>
<dbReference type="OrthoDB" id="1879545at2759"/>
<evidence type="ECO:0000313" key="4">
    <source>
        <dbReference type="Proteomes" id="UP000829196"/>
    </source>
</evidence>
<dbReference type="SUPFAM" id="SSF55961">
    <property type="entry name" value="Bet v1-like"/>
    <property type="match status" value="1"/>
</dbReference>
<dbReference type="GO" id="GO:0005737">
    <property type="term" value="C:cytoplasm"/>
    <property type="evidence" value="ECO:0007669"/>
    <property type="project" value="TreeGrafter"/>
</dbReference>
<dbReference type="GO" id="GO:0009738">
    <property type="term" value="P:abscisic acid-activated signaling pathway"/>
    <property type="evidence" value="ECO:0007669"/>
    <property type="project" value="InterPro"/>
</dbReference>
<dbReference type="PANTHER" id="PTHR31213:SF64">
    <property type="entry name" value="PHYTOHORMONE-BINDING PROTEIN"/>
    <property type="match status" value="1"/>
</dbReference>
<comment type="similarity">
    <text evidence="1">Belongs to the BetVI family.</text>
</comment>
<accession>A0A8T3C4V1</accession>
<dbReference type="Proteomes" id="UP000829196">
    <property type="component" value="Unassembled WGS sequence"/>
</dbReference>
<dbReference type="GO" id="GO:0005634">
    <property type="term" value="C:nucleus"/>
    <property type="evidence" value="ECO:0007669"/>
    <property type="project" value="TreeGrafter"/>
</dbReference>
<dbReference type="AlphaFoldDB" id="A0A8T3C4V1"/>
<dbReference type="GO" id="GO:0038023">
    <property type="term" value="F:signaling receptor activity"/>
    <property type="evidence" value="ECO:0007669"/>
    <property type="project" value="InterPro"/>
</dbReference>
<dbReference type="GO" id="GO:0006952">
    <property type="term" value="P:defense response"/>
    <property type="evidence" value="ECO:0007669"/>
    <property type="project" value="InterPro"/>
</dbReference>
<dbReference type="InterPro" id="IPR000916">
    <property type="entry name" value="Bet_v_I/MLP"/>
</dbReference>
<dbReference type="GO" id="GO:0010427">
    <property type="term" value="F:abscisic acid binding"/>
    <property type="evidence" value="ECO:0007669"/>
    <property type="project" value="InterPro"/>
</dbReference>
<proteinExistence type="inferred from homology"/>
<dbReference type="SMR" id="A0A8T3C4V1"/>
<dbReference type="InterPro" id="IPR050279">
    <property type="entry name" value="Plant_def-hormone_signal"/>
</dbReference>
<dbReference type="PRINTS" id="PR00634">
    <property type="entry name" value="BETALLERGEN"/>
</dbReference>
<dbReference type="GO" id="GO:0004864">
    <property type="term" value="F:protein phosphatase inhibitor activity"/>
    <property type="evidence" value="ECO:0007669"/>
    <property type="project" value="InterPro"/>
</dbReference>
<reference evidence="3" key="1">
    <citation type="journal article" date="2022" name="Front. Genet.">
        <title>Chromosome-Scale Assembly of the Dendrobium nobile Genome Provides Insights Into the Molecular Mechanism of the Biosynthesis of the Medicinal Active Ingredient of Dendrobium.</title>
        <authorList>
            <person name="Xu Q."/>
            <person name="Niu S.-C."/>
            <person name="Li K.-L."/>
            <person name="Zheng P.-J."/>
            <person name="Zhang X.-J."/>
            <person name="Jia Y."/>
            <person name="Liu Y."/>
            <person name="Niu Y.-X."/>
            <person name="Yu L.-H."/>
            <person name="Chen D.-F."/>
            <person name="Zhang G.-Q."/>
        </authorList>
    </citation>
    <scope>NUCLEOTIDE SEQUENCE</scope>
    <source>
        <tissue evidence="3">Leaf</tissue>
    </source>
</reference>
<dbReference type="Pfam" id="PF00407">
    <property type="entry name" value="Bet_v_1"/>
    <property type="match status" value="1"/>
</dbReference>
<feature type="domain" description="Bet v I/Major latex protein" evidence="2">
    <location>
        <begin position="3"/>
        <end position="153"/>
    </location>
</feature>
<dbReference type="PANTHER" id="PTHR31213">
    <property type="entry name" value="OS08G0374000 PROTEIN-RELATED"/>
    <property type="match status" value="1"/>
</dbReference>
<evidence type="ECO:0000259" key="2">
    <source>
        <dbReference type="Pfam" id="PF00407"/>
    </source>
</evidence>
<evidence type="ECO:0000313" key="3">
    <source>
        <dbReference type="EMBL" id="KAI0527268.1"/>
    </source>
</evidence>
<protein>
    <recommendedName>
        <fullName evidence="2">Bet v I/Major latex protein domain-containing protein</fullName>
    </recommendedName>
</protein>
<gene>
    <name evidence="3" type="ORF">KFK09_002867</name>
</gene>